<dbReference type="Proteomes" id="UP000036850">
    <property type="component" value="Unassembled WGS sequence"/>
</dbReference>
<evidence type="ECO:0000313" key="2">
    <source>
        <dbReference type="EMBL" id="KNC66275.1"/>
    </source>
</evidence>
<dbReference type="EMBL" id="LFZX01000167">
    <property type="protein sequence ID" value="KNC66275.1"/>
    <property type="molecule type" value="Genomic_DNA"/>
</dbReference>
<dbReference type="PATRIC" id="fig|43658.6.peg.2453"/>
<gene>
    <name evidence="2" type="ORF">AC626_17925</name>
</gene>
<name>A0A0L0EPH4_9GAMM</name>
<evidence type="ECO:0000256" key="1">
    <source>
        <dbReference type="SAM" id="SignalP"/>
    </source>
</evidence>
<evidence type="ECO:0000313" key="3">
    <source>
        <dbReference type="Proteomes" id="UP000036850"/>
    </source>
</evidence>
<dbReference type="AlphaFoldDB" id="A0A0L0EPH4"/>
<reference evidence="3" key="1">
    <citation type="submission" date="2015-07" db="EMBL/GenBank/DDBJ databases">
        <title>Draft genome sequence of a Pseudoalteromonas rubra strain, OCN096, isolated from Kaneohe Bay, Oahu, Hawaii.</title>
        <authorList>
            <person name="Beurmann S."/>
            <person name="Ushijima B."/>
            <person name="Belcaid M."/>
            <person name="Callahan S.M."/>
            <person name="Aeby G.S."/>
        </authorList>
    </citation>
    <scope>NUCLEOTIDE SEQUENCE [LARGE SCALE GENOMIC DNA]</scope>
    <source>
        <strain evidence="3">OCN096</strain>
    </source>
</reference>
<proteinExistence type="predicted"/>
<comment type="caution">
    <text evidence="2">The sequence shown here is derived from an EMBL/GenBank/DDBJ whole genome shotgun (WGS) entry which is preliminary data.</text>
</comment>
<protein>
    <submittedName>
        <fullName evidence="2">Uncharacterized protein</fullName>
    </submittedName>
</protein>
<feature type="signal peptide" evidence="1">
    <location>
        <begin position="1"/>
        <end position="18"/>
    </location>
</feature>
<organism evidence="2 3">
    <name type="scientific">Pseudoalteromonas rubra</name>
    <dbReference type="NCBI Taxonomy" id="43658"/>
    <lineage>
        <taxon>Bacteria</taxon>
        <taxon>Pseudomonadati</taxon>
        <taxon>Pseudomonadota</taxon>
        <taxon>Gammaproteobacteria</taxon>
        <taxon>Alteromonadales</taxon>
        <taxon>Pseudoalteromonadaceae</taxon>
        <taxon>Pseudoalteromonas</taxon>
    </lineage>
</organism>
<keyword evidence="1" id="KW-0732">Signal</keyword>
<feature type="chain" id="PRO_5005538139" evidence="1">
    <location>
        <begin position="19"/>
        <end position="108"/>
    </location>
</feature>
<dbReference type="OrthoDB" id="6306591at2"/>
<accession>A0A0L0EPH4</accession>
<sequence length="108" mass="11792">MKNLFLLPLAFASTFGLANSQAYLITEFQVSNNLVTFKTQPQKATNTPSCVDENNKDSWAISLNDHGSNNLYSLLLGAFDSQTPVYLTSTEQCIPESGIEKLATVSVN</sequence>